<evidence type="ECO:0000259" key="1">
    <source>
        <dbReference type="Pfam" id="PF01695"/>
    </source>
</evidence>
<feature type="domain" description="IstB-like ATP-binding" evidence="1">
    <location>
        <begin position="163"/>
        <end position="308"/>
    </location>
</feature>
<gene>
    <name evidence="3" type="ORF">BKP35_12875</name>
</gene>
<dbReference type="CDD" id="cd00009">
    <property type="entry name" value="AAA"/>
    <property type="match status" value="1"/>
</dbReference>
<dbReference type="Proteomes" id="UP000180098">
    <property type="component" value="Unassembled WGS sequence"/>
</dbReference>
<feature type="domain" description="Primosomal DnaI N-terminal" evidence="2">
    <location>
        <begin position="1"/>
        <end position="97"/>
    </location>
</feature>
<proteinExistence type="predicted"/>
<dbReference type="NCBIfam" id="NF006505">
    <property type="entry name" value="PRK08939.1"/>
    <property type="match status" value="1"/>
</dbReference>
<evidence type="ECO:0000313" key="4">
    <source>
        <dbReference type="Proteomes" id="UP000180098"/>
    </source>
</evidence>
<dbReference type="PANTHER" id="PTHR30050">
    <property type="entry name" value="CHROMOSOMAL REPLICATION INITIATOR PROTEIN DNAA"/>
    <property type="match status" value="1"/>
</dbReference>
<accession>A0A1S2LEM3</accession>
<dbReference type="OrthoDB" id="61127at2"/>
<dbReference type="PANTHER" id="PTHR30050:SF8">
    <property type="entry name" value="PRIMOSOMAL PROTEIN DNAI"/>
    <property type="match status" value="1"/>
</dbReference>
<dbReference type="GO" id="GO:0005524">
    <property type="term" value="F:ATP binding"/>
    <property type="evidence" value="ECO:0007669"/>
    <property type="project" value="InterPro"/>
</dbReference>
<dbReference type="GO" id="GO:0006260">
    <property type="term" value="P:DNA replication"/>
    <property type="evidence" value="ECO:0007669"/>
    <property type="project" value="TreeGrafter"/>
</dbReference>
<reference evidence="3 4" key="1">
    <citation type="submission" date="2016-10" db="EMBL/GenBank/DDBJ databases">
        <title>Draft genome sequences of four alkaliphilic bacteria belonging to the Anaerobacillus genus.</title>
        <authorList>
            <person name="Bassil N.M."/>
            <person name="Lloyd J.R."/>
        </authorList>
    </citation>
    <scope>NUCLEOTIDE SEQUENCE [LARGE SCALE GENOMIC DNA]</scope>
    <source>
        <strain evidence="3 4">DSM 15340</strain>
    </source>
</reference>
<protein>
    <submittedName>
        <fullName evidence="3">Primosomal protein DnaI</fullName>
    </submittedName>
</protein>
<dbReference type="Gene3D" id="3.40.50.300">
    <property type="entry name" value="P-loop containing nucleotide triphosphate hydrolases"/>
    <property type="match status" value="1"/>
</dbReference>
<name>A0A1S2LEM3_9BACI</name>
<dbReference type="InterPro" id="IPR027417">
    <property type="entry name" value="P-loop_NTPase"/>
</dbReference>
<dbReference type="Pfam" id="PF07319">
    <property type="entry name" value="DnaI_N"/>
    <property type="match status" value="1"/>
</dbReference>
<dbReference type="EMBL" id="MLQQ01000035">
    <property type="protein sequence ID" value="OIJ10972.1"/>
    <property type="molecule type" value="Genomic_DNA"/>
</dbReference>
<organism evidence="3 4">
    <name type="scientific">Anaerobacillus arseniciselenatis</name>
    <dbReference type="NCBI Taxonomy" id="85682"/>
    <lineage>
        <taxon>Bacteria</taxon>
        <taxon>Bacillati</taxon>
        <taxon>Bacillota</taxon>
        <taxon>Bacilli</taxon>
        <taxon>Bacillales</taxon>
        <taxon>Bacillaceae</taxon>
        <taxon>Anaerobacillus</taxon>
    </lineage>
</organism>
<comment type="caution">
    <text evidence="3">The sequence shown here is derived from an EMBL/GenBank/DDBJ whole genome shotgun (WGS) entry which is preliminary data.</text>
</comment>
<sequence length="311" mass="35837">MESIQEALKRMPTSNNILNQFEKIKEEVLTDKTIQQFIQANPAIEDAELDRNISRLFEFRNERNNCIRCTSLQSCPNLMKGYEPQLYTERNKILIRYNKCHKKTANDERSRQIELIKSLYVPKEILSASFETLHKDNRSRITAIAKAFEFASTANPGETGNGLYFHGQFGVGKTYIMGAVANLLADRNIASMLVYTPDFFRELKSGIHDGSYIEKLEIVKNAPVLILDDLGAETMSSWIRDDILGVILQHRMLEKLPTLYTSNYDFELLEEHLAYSQKGGVEQLKSKRIMERIRHFAEPVYIEGENRRGSM</sequence>
<evidence type="ECO:0000313" key="3">
    <source>
        <dbReference type="EMBL" id="OIJ10972.1"/>
    </source>
</evidence>
<dbReference type="InterPro" id="IPR002611">
    <property type="entry name" value="IstB_ATP-bd"/>
</dbReference>
<dbReference type="InterPro" id="IPR009928">
    <property type="entry name" value="DnaI_N"/>
</dbReference>
<dbReference type="AlphaFoldDB" id="A0A1S2LEM3"/>
<evidence type="ECO:0000259" key="2">
    <source>
        <dbReference type="Pfam" id="PF07319"/>
    </source>
</evidence>
<keyword evidence="4" id="KW-1185">Reference proteome</keyword>
<dbReference type="Pfam" id="PF01695">
    <property type="entry name" value="IstB_IS21"/>
    <property type="match status" value="1"/>
</dbReference>
<dbReference type="RefSeq" id="WP_071313761.1">
    <property type="nucleotide sequence ID" value="NZ_MLQQ01000035.1"/>
</dbReference>
<dbReference type="SUPFAM" id="SSF52540">
    <property type="entry name" value="P-loop containing nucleoside triphosphate hydrolases"/>
    <property type="match status" value="1"/>
</dbReference>